<dbReference type="Proteomes" id="UP000249046">
    <property type="component" value="Unassembled WGS sequence"/>
</dbReference>
<feature type="transmembrane region" description="Helical" evidence="2">
    <location>
        <begin position="267"/>
        <end position="291"/>
    </location>
</feature>
<dbReference type="Pfam" id="PF01757">
    <property type="entry name" value="Acyl_transf_3"/>
    <property type="match status" value="1"/>
</dbReference>
<feature type="transmembrane region" description="Helical" evidence="2">
    <location>
        <begin position="93"/>
        <end position="111"/>
    </location>
</feature>
<organism evidence="4 5">
    <name type="scientific">Rhodanobacter denitrificans</name>
    <dbReference type="NCBI Taxonomy" id="666685"/>
    <lineage>
        <taxon>Bacteria</taxon>
        <taxon>Pseudomonadati</taxon>
        <taxon>Pseudomonadota</taxon>
        <taxon>Gammaproteobacteria</taxon>
        <taxon>Lysobacterales</taxon>
        <taxon>Rhodanobacteraceae</taxon>
        <taxon>Rhodanobacter</taxon>
    </lineage>
</organism>
<accession>A0A2W5KNU2</accession>
<feature type="transmembrane region" description="Helical" evidence="2">
    <location>
        <begin position="199"/>
        <end position="223"/>
    </location>
</feature>
<keyword evidence="2" id="KW-1133">Transmembrane helix</keyword>
<evidence type="ECO:0000313" key="5">
    <source>
        <dbReference type="Proteomes" id="UP000249046"/>
    </source>
</evidence>
<evidence type="ECO:0000313" key="4">
    <source>
        <dbReference type="EMBL" id="PZQ16565.1"/>
    </source>
</evidence>
<keyword evidence="2" id="KW-0472">Membrane</keyword>
<feature type="transmembrane region" description="Helical" evidence="2">
    <location>
        <begin position="20"/>
        <end position="41"/>
    </location>
</feature>
<feature type="transmembrane region" description="Helical" evidence="2">
    <location>
        <begin position="167"/>
        <end position="187"/>
    </location>
</feature>
<dbReference type="EMBL" id="QFPO01000005">
    <property type="protein sequence ID" value="PZQ16565.1"/>
    <property type="molecule type" value="Genomic_DNA"/>
</dbReference>
<name>A0A2W5KNU2_9GAMM</name>
<dbReference type="PANTHER" id="PTHR23028">
    <property type="entry name" value="ACETYLTRANSFERASE"/>
    <property type="match status" value="1"/>
</dbReference>
<sequence length="390" mass="43383">MTATTDYYPALTGLRGLAAVWVMLLHLWLLAVAPAVVVAGLDLTPVFSSGMLGVDLFFVLSGFLLGRPFLAWIDRRRPFPDLATFFKRRCLRVLPPFYAQLLILTVGGYLLSGVWPIDFKQFLAYLSMEFLLYPDIGPLLNGVWWSLPVEWHFYLLLPLLAWLLFHARAWLVVTLIMVWVIAFRLLAYDRLYTGQPSDLIWWTTMMHLPARLDQFVFGMLAAWAHLRRGPREPVWLPGAALTAGLAGLAVLVVELGRRGNVLDAADVPWMFFHWTLIGAPMALIVYGAAAGGRLATALFAGPLLAFLGRISYSLYLWHGIVFVIAYRTGFSQWPPAASLLRLSLWLTPAVILVSWLSYRLTERPLLGPAPARRPAAGDVPSPGAATSGRG</sequence>
<protein>
    <recommendedName>
        <fullName evidence="3">Acyltransferase 3 domain-containing protein</fullName>
    </recommendedName>
</protein>
<dbReference type="GO" id="GO:0016020">
    <property type="term" value="C:membrane"/>
    <property type="evidence" value="ECO:0007669"/>
    <property type="project" value="TreeGrafter"/>
</dbReference>
<dbReference type="InterPro" id="IPR050879">
    <property type="entry name" value="Acyltransferase_3"/>
</dbReference>
<dbReference type="GO" id="GO:0016747">
    <property type="term" value="F:acyltransferase activity, transferring groups other than amino-acyl groups"/>
    <property type="evidence" value="ECO:0007669"/>
    <property type="project" value="InterPro"/>
</dbReference>
<evidence type="ECO:0000256" key="1">
    <source>
        <dbReference type="SAM" id="MobiDB-lite"/>
    </source>
</evidence>
<feature type="region of interest" description="Disordered" evidence="1">
    <location>
        <begin position="371"/>
        <end position="390"/>
    </location>
</feature>
<proteinExistence type="predicted"/>
<reference evidence="4 5" key="1">
    <citation type="submission" date="2017-08" db="EMBL/GenBank/DDBJ databases">
        <title>Infants hospitalized years apart are colonized by the same room-sourced microbial strains.</title>
        <authorList>
            <person name="Brooks B."/>
            <person name="Olm M.R."/>
            <person name="Firek B.A."/>
            <person name="Baker R."/>
            <person name="Thomas B.C."/>
            <person name="Morowitz M.J."/>
            <person name="Banfield J.F."/>
        </authorList>
    </citation>
    <scope>NUCLEOTIDE SEQUENCE [LARGE SCALE GENOMIC DNA]</scope>
    <source>
        <strain evidence="4">S2_005_003_R2_42</strain>
    </source>
</reference>
<comment type="caution">
    <text evidence="4">The sequence shown here is derived from an EMBL/GenBank/DDBJ whole genome shotgun (WGS) entry which is preliminary data.</text>
</comment>
<dbReference type="AlphaFoldDB" id="A0A2W5KNU2"/>
<feature type="transmembrane region" description="Helical" evidence="2">
    <location>
        <begin position="53"/>
        <end position="73"/>
    </location>
</feature>
<gene>
    <name evidence="4" type="ORF">DI564_08040</name>
</gene>
<keyword evidence="2" id="KW-0812">Transmembrane</keyword>
<feature type="domain" description="Acyltransferase 3" evidence="3">
    <location>
        <begin position="10"/>
        <end position="358"/>
    </location>
</feature>
<feature type="transmembrane region" description="Helical" evidence="2">
    <location>
        <begin position="303"/>
        <end position="326"/>
    </location>
</feature>
<dbReference type="PANTHER" id="PTHR23028:SF53">
    <property type="entry name" value="ACYL_TRANSF_3 DOMAIN-CONTAINING PROTEIN"/>
    <property type="match status" value="1"/>
</dbReference>
<evidence type="ECO:0000259" key="3">
    <source>
        <dbReference type="Pfam" id="PF01757"/>
    </source>
</evidence>
<feature type="transmembrane region" description="Helical" evidence="2">
    <location>
        <begin position="338"/>
        <end position="358"/>
    </location>
</feature>
<evidence type="ECO:0000256" key="2">
    <source>
        <dbReference type="SAM" id="Phobius"/>
    </source>
</evidence>
<feature type="transmembrane region" description="Helical" evidence="2">
    <location>
        <begin position="235"/>
        <end position="255"/>
    </location>
</feature>
<dbReference type="InterPro" id="IPR002656">
    <property type="entry name" value="Acyl_transf_3_dom"/>
</dbReference>
<dbReference type="GO" id="GO:0000271">
    <property type="term" value="P:polysaccharide biosynthetic process"/>
    <property type="evidence" value="ECO:0007669"/>
    <property type="project" value="TreeGrafter"/>
</dbReference>